<comment type="caution">
    <text evidence="1">The sequence shown here is derived from an EMBL/GenBank/DDBJ whole genome shotgun (WGS) entry which is preliminary data.</text>
</comment>
<dbReference type="HOGENOM" id="CLU_000288_7_0_1"/>
<dbReference type="Proteomes" id="UP000022910">
    <property type="component" value="Unassembled WGS sequence"/>
</dbReference>
<organism evidence="1 2">
    <name type="scientific">Rhizophagus irregularis (strain DAOM 197198w)</name>
    <name type="common">Glomus intraradices</name>
    <dbReference type="NCBI Taxonomy" id="1432141"/>
    <lineage>
        <taxon>Eukaryota</taxon>
        <taxon>Fungi</taxon>
        <taxon>Fungi incertae sedis</taxon>
        <taxon>Mucoromycota</taxon>
        <taxon>Glomeromycotina</taxon>
        <taxon>Glomeromycetes</taxon>
        <taxon>Glomerales</taxon>
        <taxon>Glomeraceae</taxon>
        <taxon>Rhizophagus</taxon>
    </lineage>
</organism>
<sequence>MYEVISGLLSYHDISYNENLAIEICQELRPKFNIKVPQLIVHLIKRCLDANSLNRPTIGEIYKILYPWHDRFRDQKELQEQIKEVDKINEKLSTSNSSINKEF</sequence>
<dbReference type="AlphaFoldDB" id="A0A015KSM9"/>
<dbReference type="OrthoDB" id="2441886at2759"/>
<name>A0A015KSM9_RHIIW</name>
<proteinExistence type="predicted"/>
<dbReference type="EMBL" id="JEMT01016563">
    <property type="protein sequence ID" value="EXX70624.1"/>
    <property type="molecule type" value="Genomic_DNA"/>
</dbReference>
<dbReference type="InterPro" id="IPR011009">
    <property type="entry name" value="Kinase-like_dom_sf"/>
</dbReference>
<dbReference type="Gene3D" id="1.10.510.10">
    <property type="entry name" value="Transferase(Phosphotransferase) domain 1"/>
    <property type="match status" value="1"/>
</dbReference>
<evidence type="ECO:0000313" key="1">
    <source>
        <dbReference type="EMBL" id="EXX70624.1"/>
    </source>
</evidence>
<evidence type="ECO:0008006" key="3">
    <source>
        <dbReference type="Google" id="ProtNLM"/>
    </source>
</evidence>
<keyword evidence="2" id="KW-1185">Reference proteome</keyword>
<reference evidence="1 2" key="1">
    <citation type="submission" date="2014-02" db="EMBL/GenBank/DDBJ databases">
        <title>Single nucleus genome sequencing reveals high similarity among nuclei of an endomycorrhizal fungus.</title>
        <authorList>
            <person name="Lin K."/>
            <person name="Geurts R."/>
            <person name="Zhang Z."/>
            <person name="Limpens E."/>
            <person name="Saunders D.G."/>
            <person name="Mu D."/>
            <person name="Pang E."/>
            <person name="Cao H."/>
            <person name="Cha H."/>
            <person name="Lin T."/>
            <person name="Zhou Q."/>
            <person name="Shang Y."/>
            <person name="Li Y."/>
            <person name="Ivanov S."/>
            <person name="Sharma T."/>
            <person name="Velzen R.V."/>
            <person name="Ruijter N.D."/>
            <person name="Aanen D.K."/>
            <person name="Win J."/>
            <person name="Kamoun S."/>
            <person name="Bisseling T."/>
            <person name="Huang S."/>
        </authorList>
    </citation>
    <scope>NUCLEOTIDE SEQUENCE [LARGE SCALE GENOMIC DNA]</scope>
    <source>
        <strain evidence="2">DAOM197198w</strain>
    </source>
</reference>
<protein>
    <recommendedName>
        <fullName evidence="3">Serine-threonine/tyrosine-protein kinase catalytic domain-containing protein</fullName>
    </recommendedName>
</protein>
<evidence type="ECO:0000313" key="2">
    <source>
        <dbReference type="Proteomes" id="UP000022910"/>
    </source>
</evidence>
<gene>
    <name evidence="1" type="ORF">RirG_086060</name>
</gene>
<accession>A0A015KSM9</accession>
<dbReference type="SUPFAM" id="SSF56112">
    <property type="entry name" value="Protein kinase-like (PK-like)"/>
    <property type="match status" value="1"/>
</dbReference>